<proteinExistence type="predicted"/>
<organism evidence="2 3">
    <name type="scientific">Bombus vosnesenskii</name>
    <dbReference type="NCBI Taxonomy" id="207650"/>
    <lineage>
        <taxon>Eukaryota</taxon>
        <taxon>Metazoa</taxon>
        <taxon>Ecdysozoa</taxon>
        <taxon>Arthropoda</taxon>
        <taxon>Hexapoda</taxon>
        <taxon>Insecta</taxon>
        <taxon>Pterygota</taxon>
        <taxon>Neoptera</taxon>
        <taxon>Endopterygota</taxon>
        <taxon>Hymenoptera</taxon>
        <taxon>Apocrita</taxon>
        <taxon>Aculeata</taxon>
        <taxon>Apoidea</taxon>
        <taxon>Anthophila</taxon>
        <taxon>Apidae</taxon>
        <taxon>Bombus</taxon>
        <taxon>Pyrobombus</taxon>
    </lineage>
</organism>
<evidence type="ECO:0000313" key="2">
    <source>
        <dbReference type="Proteomes" id="UP000504631"/>
    </source>
</evidence>
<protein>
    <submittedName>
        <fullName evidence="3">Uncharacterized protein LOC117239845</fullName>
    </submittedName>
</protein>
<dbReference type="Proteomes" id="UP000504631">
    <property type="component" value="Unplaced"/>
</dbReference>
<gene>
    <name evidence="3" type="primary">LOC117239845</name>
</gene>
<feature type="transmembrane region" description="Helical" evidence="1">
    <location>
        <begin position="20"/>
        <end position="42"/>
    </location>
</feature>
<name>A0A6J3LA97_9HYME</name>
<evidence type="ECO:0000313" key="3">
    <source>
        <dbReference type="RefSeq" id="XP_033361566.1"/>
    </source>
</evidence>
<reference evidence="3" key="1">
    <citation type="submission" date="2025-08" db="UniProtKB">
        <authorList>
            <consortium name="RefSeq"/>
        </authorList>
    </citation>
    <scope>IDENTIFICATION</scope>
    <source>
        <tissue evidence="3">Muscle</tissue>
    </source>
</reference>
<keyword evidence="1" id="KW-1133">Transmembrane helix</keyword>
<keyword evidence="1" id="KW-0812">Transmembrane</keyword>
<accession>A0A6J3LA97</accession>
<feature type="transmembrane region" description="Helical" evidence="1">
    <location>
        <begin position="51"/>
        <end position="69"/>
    </location>
</feature>
<dbReference type="GeneID" id="117239845"/>
<keyword evidence="1" id="KW-0472">Membrane</keyword>
<keyword evidence="2" id="KW-1185">Reference proteome</keyword>
<dbReference type="RefSeq" id="XP_033361566.1">
    <property type="nucleotide sequence ID" value="XM_033505675.1"/>
</dbReference>
<dbReference type="AlphaFoldDB" id="A0A6J3LA97"/>
<evidence type="ECO:0000256" key="1">
    <source>
        <dbReference type="SAM" id="Phobius"/>
    </source>
</evidence>
<sequence>MAARECLWFYSSNSSTLSPLLGTVTWCAFGISWFFVTCLTLIKTTFTYPRIFLVAVLTVSVVSGSVFPGCRRLCSTDMDT</sequence>
<dbReference type="KEGG" id="bvk:117239845"/>